<dbReference type="Proteomes" id="UP001140091">
    <property type="component" value="Unassembled WGS sequence"/>
</dbReference>
<feature type="domain" description="Ubiquitin-like" evidence="2">
    <location>
        <begin position="126"/>
        <end position="201"/>
    </location>
</feature>
<gene>
    <name evidence="3" type="ORF">H1R20_g9142</name>
</gene>
<feature type="non-terminal residue" evidence="3">
    <location>
        <position position="745"/>
    </location>
</feature>
<accession>A0A9W8J487</accession>
<sequence length="745" mass="83423">MSTRAAARSRGKDATTMHLLLLEYNGRQTVVPRPQGYQALLHSIRRYLPDIPKEHNDFEFETNELAISQGKWVVISEDAWDTVISLVQMVKVVSSACTQSSGQISAPQTSQSVTRVKRRREDSDSYHVRIYPTTGSSFRVSCSRSDTVASLKAKIQYQYGTPPDDQRLSYDGQSLHGDDTLADWDIQSGSTIDLRLALIGGKPVIYLYPPTATRVSTKLSLVPEWEFSAIYPVVPAKTTPQGQELEWVVDASPNGTLKQVNTGLEVSYLYWEAETNTHSLLSPPPSPSLNPNSDVDKTFIPNRATLDAKNSVLLEVEKITPYLDSSLKALGLHVEARTSFITHMSAPPPKRRRGNDTTAHLLVLEYNGRQTLVPRPGVYQDLLQSLRRYLPDIPNDHSDFTFETNELAICRGKWTTISEDAFEIVVPLVQMVKIFIRTLTGKTTTISCSSADTIAKVKAVIRAKEGIPPDQQRLWFAGRSLDDNWTLADYNVQKESTLTLELRLRGGKPVIYLYPPIATRISTKLSLVPEWEFSAVYPVRPVKPTAHGQELEWVVDALPSGALKEVSSGMEVSYLYWEAETNAHELLSPPASPTLGPAGTVAETFVPNRPALNTKNSILIEVKMITPYLDRSLKALGLHVEARTSFITYWLPSILKHEYVALRFLPQSVYERAAPLNLEPTPDVVARIFMLFRGVDEEDLEIWAEASERTKDAVEFWKDVVGIDVDRLQDISLFRVVEWGGMEVQ</sequence>
<dbReference type="CDD" id="cd17039">
    <property type="entry name" value="Ubl_ubiquitin_like"/>
    <property type="match status" value="1"/>
</dbReference>
<dbReference type="OrthoDB" id="428577at2759"/>
<evidence type="ECO:0000313" key="4">
    <source>
        <dbReference type="Proteomes" id="UP001140091"/>
    </source>
</evidence>
<dbReference type="SUPFAM" id="SSF54236">
    <property type="entry name" value="Ubiquitin-like"/>
    <property type="match status" value="2"/>
</dbReference>
<feature type="region of interest" description="Disordered" evidence="1">
    <location>
        <begin position="101"/>
        <end position="120"/>
    </location>
</feature>
<proteinExistence type="predicted"/>
<dbReference type="PANTHER" id="PTHR10666">
    <property type="entry name" value="UBIQUITIN"/>
    <property type="match status" value="1"/>
</dbReference>
<dbReference type="Gene3D" id="3.10.20.90">
    <property type="entry name" value="Phosphatidylinositol 3-kinase Catalytic Subunit, Chain A, domain 1"/>
    <property type="match status" value="2"/>
</dbReference>
<dbReference type="FunFam" id="3.10.20.90:FF:000160">
    <property type="entry name" value="Polyubiquitin-C"/>
    <property type="match status" value="1"/>
</dbReference>
<organism evidence="3 4">
    <name type="scientific">Candolleomyces eurysporus</name>
    <dbReference type="NCBI Taxonomy" id="2828524"/>
    <lineage>
        <taxon>Eukaryota</taxon>
        <taxon>Fungi</taxon>
        <taxon>Dikarya</taxon>
        <taxon>Basidiomycota</taxon>
        <taxon>Agaricomycotina</taxon>
        <taxon>Agaricomycetes</taxon>
        <taxon>Agaricomycetidae</taxon>
        <taxon>Agaricales</taxon>
        <taxon>Agaricineae</taxon>
        <taxon>Psathyrellaceae</taxon>
        <taxon>Candolleomyces</taxon>
    </lineage>
</organism>
<evidence type="ECO:0000313" key="3">
    <source>
        <dbReference type="EMBL" id="KAJ2927945.1"/>
    </source>
</evidence>
<dbReference type="InterPro" id="IPR050158">
    <property type="entry name" value="Ubiquitin_ubiquitin-like"/>
</dbReference>
<comment type="caution">
    <text evidence="3">The sequence shown here is derived from an EMBL/GenBank/DDBJ whole genome shotgun (WGS) entry which is preliminary data.</text>
</comment>
<dbReference type="InterPro" id="IPR029071">
    <property type="entry name" value="Ubiquitin-like_domsf"/>
</dbReference>
<feature type="domain" description="Ubiquitin-like" evidence="2">
    <location>
        <begin position="432"/>
        <end position="507"/>
    </location>
</feature>
<evidence type="ECO:0000256" key="1">
    <source>
        <dbReference type="SAM" id="MobiDB-lite"/>
    </source>
</evidence>
<reference evidence="3" key="1">
    <citation type="submission" date="2022-06" db="EMBL/GenBank/DDBJ databases">
        <title>Genome Sequence of Candolleomyces eurysporus.</title>
        <authorList>
            <person name="Buettner E."/>
        </authorList>
    </citation>
    <scope>NUCLEOTIDE SEQUENCE</scope>
    <source>
        <strain evidence="3">VTCC 930004</strain>
    </source>
</reference>
<dbReference type="InterPro" id="IPR000626">
    <property type="entry name" value="Ubiquitin-like_dom"/>
</dbReference>
<dbReference type="EMBL" id="JANBPK010000949">
    <property type="protein sequence ID" value="KAJ2927945.1"/>
    <property type="molecule type" value="Genomic_DNA"/>
</dbReference>
<keyword evidence="4" id="KW-1185">Reference proteome</keyword>
<name>A0A9W8J487_9AGAR</name>
<dbReference type="AlphaFoldDB" id="A0A9W8J487"/>
<dbReference type="PRINTS" id="PR00348">
    <property type="entry name" value="UBIQUITIN"/>
</dbReference>
<dbReference type="InterPro" id="IPR019956">
    <property type="entry name" value="Ubiquitin_dom"/>
</dbReference>
<dbReference type="PROSITE" id="PS50053">
    <property type="entry name" value="UBIQUITIN_2"/>
    <property type="match status" value="2"/>
</dbReference>
<dbReference type="SMART" id="SM00213">
    <property type="entry name" value="UBQ"/>
    <property type="match status" value="2"/>
</dbReference>
<protein>
    <recommendedName>
        <fullName evidence="2">Ubiquitin-like domain-containing protein</fullName>
    </recommendedName>
</protein>
<dbReference type="Pfam" id="PF00240">
    <property type="entry name" value="ubiquitin"/>
    <property type="match status" value="2"/>
</dbReference>
<evidence type="ECO:0000259" key="2">
    <source>
        <dbReference type="PROSITE" id="PS50053"/>
    </source>
</evidence>
<feature type="compositionally biased region" description="Polar residues" evidence="1">
    <location>
        <begin position="101"/>
        <end position="114"/>
    </location>
</feature>